<evidence type="ECO:0000256" key="1">
    <source>
        <dbReference type="ARBA" id="ARBA00004123"/>
    </source>
</evidence>
<dbReference type="PANTHER" id="PTHR12777">
    <property type="entry name" value="SMALL NUCLEAR RIBONUCLEOPROTEIN SM D2"/>
    <property type="match status" value="1"/>
</dbReference>
<keyword evidence="4" id="KW-0963">Cytoplasm</keyword>
<accession>A0A2U1Q015</accession>
<evidence type="ECO:0000256" key="2">
    <source>
        <dbReference type="ARBA" id="ARBA00004514"/>
    </source>
</evidence>
<evidence type="ECO:0000256" key="6">
    <source>
        <dbReference type="ARBA" id="ARBA00023187"/>
    </source>
</evidence>
<keyword evidence="8 9" id="KW-0687">Ribonucleoprotein</keyword>
<organism evidence="10 11">
    <name type="scientific">Artemisia annua</name>
    <name type="common">Sweet wormwood</name>
    <dbReference type="NCBI Taxonomy" id="35608"/>
    <lineage>
        <taxon>Eukaryota</taxon>
        <taxon>Viridiplantae</taxon>
        <taxon>Streptophyta</taxon>
        <taxon>Embryophyta</taxon>
        <taxon>Tracheophyta</taxon>
        <taxon>Spermatophyta</taxon>
        <taxon>Magnoliopsida</taxon>
        <taxon>eudicotyledons</taxon>
        <taxon>Gunneridae</taxon>
        <taxon>Pentapetalae</taxon>
        <taxon>asterids</taxon>
        <taxon>campanulids</taxon>
        <taxon>Asterales</taxon>
        <taxon>Asteraceae</taxon>
        <taxon>Asteroideae</taxon>
        <taxon>Anthemideae</taxon>
        <taxon>Artemisiinae</taxon>
        <taxon>Artemisia</taxon>
    </lineage>
</organism>
<dbReference type="EMBL" id="PKPP01000549">
    <property type="protein sequence ID" value="PWA91378.1"/>
    <property type="molecule type" value="Genomic_DNA"/>
</dbReference>
<keyword evidence="7 9" id="KW-0539">Nucleus</keyword>
<comment type="similarity">
    <text evidence="3 9">Belongs to the snRNP core protein family.</text>
</comment>
<dbReference type="Gene3D" id="2.30.30.100">
    <property type="match status" value="1"/>
</dbReference>
<comment type="caution">
    <text evidence="10">The sequence shown here is derived from an EMBL/GenBank/DDBJ whole genome shotgun (WGS) entry which is preliminary data.</text>
</comment>
<protein>
    <recommendedName>
        <fullName evidence="9">Small nuclear ribonucleoprotein Sm D2</fullName>
        <shortName evidence="9">Sm-D2</shortName>
    </recommendedName>
    <alternativeName>
        <fullName evidence="9">snRNP core protein D2</fullName>
    </alternativeName>
</protein>
<keyword evidence="6 9" id="KW-0508">mRNA splicing</keyword>
<dbReference type="InterPro" id="IPR027248">
    <property type="entry name" value="Sm_D2"/>
</dbReference>
<evidence type="ECO:0000256" key="8">
    <source>
        <dbReference type="ARBA" id="ARBA00023274"/>
    </source>
</evidence>
<dbReference type="GO" id="GO:0005829">
    <property type="term" value="C:cytosol"/>
    <property type="evidence" value="ECO:0007669"/>
    <property type="project" value="UniProtKB-SubCell"/>
</dbReference>
<name>A0A2U1Q015_ARTAN</name>
<comment type="subcellular location">
    <subcellularLocation>
        <location evidence="2">Cytoplasm</location>
        <location evidence="2">Cytosol</location>
    </subcellularLocation>
    <subcellularLocation>
        <location evidence="1 9">Nucleus</location>
    </subcellularLocation>
</comment>
<evidence type="ECO:0000256" key="7">
    <source>
        <dbReference type="ARBA" id="ARBA00023242"/>
    </source>
</evidence>
<evidence type="ECO:0000256" key="3">
    <source>
        <dbReference type="ARBA" id="ARBA00008146"/>
    </source>
</evidence>
<dbReference type="STRING" id="35608.A0A2U1Q015"/>
<evidence type="ECO:0000256" key="9">
    <source>
        <dbReference type="RuleBase" id="RU365051"/>
    </source>
</evidence>
<evidence type="ECO:0000313" key="11">
    <source>
        <dbReference type="Proteomes" id="UP000245207"/>
    </source>
</evidence>
<evidence type="ECO:0000256" key="4">
    <source>
        <dbReference type="ARBA" id="ARBA00022490"/>
    </source>
</evidence>
<dbReference type="AlphaFoldDB" id="A0A2U1Q015"/>
<dbReference type="GO" id="GO:0030532">
    <property type="term" value="C:small nuclear ribonucleoprotein complex"/>
    <property type="evidence" value="ECO:0007669"/>
    <property type="project" value="InterPro"/>
</dbReference>
<dbReference type="Proteomes" id="UP000245207">
    <property type="component" value="Unassembled WGS sequence"/>
</dbReference>
<proteinExistence type="inferred from homology"/>
<keyword evidence="5 9" id="KW-0507">mRNA processing</keyword>
<reference evidence="10 11" key="1">
    <citation type="journal article" date="2018" name="Mol. Plant">
        <title>The genome of Artemisia annua provides insight into the evolution of Asteraceae family and artemisinin biosynthesis.</title>
        <authorList>
            <person name="Shen Q."/>
            <person name="Zhang L."/>
            <person name="Liao Z."/>
            <person name="Wang S."/>
            <person name="Yan T."/>
            <person name="Shi P."/>
            <person name="Liu M."/>
            <person name="Fu X."/>
            <person name="Pan Q."/>
            <person name="Wang Y."/>
            <person name="Lv Z."/>
            <person name="Lu X."/>
            <person name="Zhang F."/>
            <person name="Jiang W."/>
            <person name="Ma Y."/>
            <person name="Chen M."/>
            <person name="Hao X."/>
            <person name="Li L."/>
            <person name="Tang Y."/>
            <person name="Lv G."/>
            <person name="Zhou Y."/>
            <person name="Sun X."/>
            <person name="Brodelius P.E."/>
            <person name="Rose J.K.C."/>
            <person name="Tang K."/>
        </authorList>
    </citation>
    <scope>NUCLEOTIDE SEQUENCE [LARGE SCALE GENOMIC DNA]</scope>
    <source>
        <strain evidence="11">cv. Huhao1</strain>
        <tissue evidence="10">Leaf</tissue>
    </source>
</reference>
<dbReference type="GO" id="GO:0008380">
    <property type="term" value="P:RNA splicing"/>
    <property type="evidence" value="ECO:0007669"/>
    <property type="project" value="UniProtKB-KW"/>
</dbReference>
<dbReference type="GO" id="GO:0006397">
    <property type="term" value="P:mRNA processing"/>
    <property type="evidence" value="ECO:0007669"/>
    <property type="project" value="UniProtKB-KW"/>
</dbReference>
<sequence>MDDLEFHPIISAEILNISRDISGDGVQQASIKMLEGTVEECYFLSTKQNVCPEWISLNKAVPFQWQRKLFANQDTGKSENTASRISTQSKYSTRDDFLNKLLTKNIIELLDFEQIFLCLGVGIPPPKIINQSDPYHIYLIFQGNVERESGVVAPKTDKGKKKALPVNKDRFLSKLFLCGDSVINVLRNPKSKVIITALNALFVDKAGSKPLLLVRINIQCQ</sequence>
<keyword evidence="11" id="KW-1185">Reference proteome</keyword>
<dbReference type="OrthoDB" id="1430067at2759"/>
<gene>
    <name evidence="10" type="ORF">CTI12_AA091540</name>
</gene>
<evidence type="ECO:0000313" key="10">
    <source>
        <dbReference type="EMBL" id="PWA91378.1"/>
    </source>
</evidence>
<evidence type="ECO:0000256" key="5">
    <source>
        <dbReference type="ARBA" id="ARBA00022664"/>
    </source>
</evidence>